<evidence type="ECO:0000256" key="2">
    <source>
        <dbReference type="ARBA" id="ARBA00022679"/>
    </source>
</evidence>
<dbReference type="PANTHER" id="PTHR43320">
    <property type="entry name" value="SUGAR KINASE"/>
    <property type="match status" value="1"/>
</dbReference>
<dbReference type="CDD" id="cd01166">
    <property type="entry name" value="KdgK"/>
    <property type="match status" value="1"/>
</dbReference>
<keyword evidence="3 5" id="KW-0418">Kinase</keyword>
<organism evidence="5 6">
    <name type="scientific">Sphingomonas daechungensis</name>
    <dbReference type="NCBI Taxonomy" id="1176646"/>
    <lineage>
        <taxon>Bacteria</taxon>
        <taxon>Pseudomonadati</taxon>
        <taxon>Pseudomonadota</taxon>
        <taxon>Alphaproteobacteria</taxon>
        <taxon>Sphingomonadales</taxon>
        <taxon>Sphingomonadaceae</taxon>
        <taxon>Sphingomonas</taxon>
    </lineage>
</organism>
<dbReference type="InterPro" id="IPR011611">
    <property type="entry name" value="PfkB_dom"/>
</dbReference>
<evidence type="ECO:0000256" key="3">
    <source>
        <dbReference type="ARBA" id="ARBA00022777"/>
    </source>
</evidence>
<comment type="similarity">
    <text evidence="1">Belongs to the carbohydrate kinase PfkB family.</text>
</comment>
<proteinExistence type="inferred from homology"/>
<evidence type="ECO:0000259" key="4">
    <source>
        <dbReference type="Pfam" id="PF00294"/>
    </source>
</evidence>
<feature type="domain" description="Carbohydrate kinase PfkB" evidence="4">
    <location>
        <begin position="9"/>
        <end position="295"/>
    </location>
</feature>
<evidence type="ECO:0000313" key="5">
    <source>
        <dbReference type="EMBL" id="QNP44276.1"/>
    </source>
</evidence>
<dbReference type="Proteomes" id="UP000516134">
    <property type="component" value="Chromosome"/>
</dbReference>
<accession>A0ABX6T322</accession>
<dbReference type="EMBL" id="CP060780">
    <property type="protein sequence ID" value="QNP44276.1"/>
    <property type="molecule type" value="Genomic_DNA"/>
</dbReference>
<reference evidence="5 6" key="1">
    <citation type="submission" date="2020-08" db="EMBL/GenBank/DDBJ databases">
        <title>Genome sequence of Sphingomonas daechungensis KACC 18115T.</title>
        <authorList>
            <person name="Hyun D.-W."/>
            <person name="Bae J.-W."/>
        </authorList>
    </citation>
    <scope>NUCLEOTIDE SEQUENCE [LARGE SCALE GENOMIC DNA]</scope>
    <source>
        <strain evidence="5 6">KACC 18115</strain>
    </source>
</reference>
<gene>
    <name evidence="5" type="ORF">H9L15_07455</name>
</gene>
<keyword evidence="2" id="KW-0808">Transferase</keyword>
<dbReference type="Pfam" id="PF00294">
    <property type="entry name" value="PfkB"/>
    <property type="match status" value="1"/>
</dbReference>
<evidence type="ECO:0000313" key="6">
    <source>
        <dbReference type="Proteomes" id="UP000516134"/>
    </source>
</evidence>
<dbReference type="PANTHER" id="PTHR43320:SF2">
    <property type="entry name" value="2-DEHYDRO-3-DEOXYGLUCONOKINASE_2-DEHYDRO-3-DEOXYGALACTONOKINASE"/>
    <property type="match status" value="1"/>
</dbReference>
<dbReference type="SUPFAM" id="SSF53613">
    <property type="entry name" value="Ribokinase-like"/>
    <property type="match status" value="1"/>
</dbReference>
<dbReference type="RefSeq" id="WP_187715697.1">
    <property type="nucleotide sequence ID" value="NZ_BAABJC010000001.1"/>
</dbReference>
<name>A0ABX6T322_9SPHN</name>
<evidence type="ECO:0000256" key="1">
    <source>
        <dbReference type="ARBA" id="ARBA00010688"/>
    </source>
</evidence>
<protein>
    <submittedName>
        <fullName evidence="5">Sugar kinase</fullName>
    </submittedName>
</protein>
<keyword evidence="6" id="KW-1185">Reference proteome</keyword>
<dbReference type="InterPro" id="IPR052700">
    <property type="entry name" value="Carb_kinase_PfkB-like"/>
</dbReference>
<dbReference type="InterPro" id="IPR029056">
    <property type="entry name" value="Ribokinase-like"/>
</dbReference>
<dbReference type="Gene3D" id="3.40.1190.20">
    <property type="match status" value="1"/>
</dbReference>
<sequence>MKLDRPGPILCFGEVMLRLSTAPGVRLANAQSLAVHAGGSEANAGALLAQLGRQVEMITVLPASPLGDQCEASLRSVGLDTRHVRRSDGRMGLYFVEGTAGAGRIVYDRAVSAFAENADASDWPALARDASWFHMSGINLALGGKPAEAALDAARAMVDAGVPISFDVNHRASLWEDRSEADVRRVNDLLGLTDVLFTNPRHIAGLADEDAIAGAFAAFPKIAVIAWTERSVEHGRLSANVTTRDESFETDAASLANVIDRIGSGDAFAGAVIDAILRGAAAEECVKVGLAAAVMKHGIAGDRWIGTREDLEAFDPFAPEDVRR</sequence>
<dbReference type="GO" id="GO:0016301">
    <property type="term" value="F:kinase activity"/>
    <property type="evidence" value="ECO:0007669"/>
    <property type="project" value="UniProtKB-KW"/>
</dbReference>